<accession>A0A1H5YI62</accession>
<organism evidence="3 4">
    <name type="scientific">Bryocella elongata</name>
    <dbReference type="NCBI Taxonomy" id="863522"/>
    <lineage>
        <taxon>Bacteria</taxon>
        <taxon>Pseudomonadati</taxon>
        <taxon>Acidobacteriota</taxon>
        <taxon>Terriglobia</taxon>
        <taxon>Terriglobales</taxon>
        <taxon>Acidobacteriaceae</taxon>
        <taxon>Bryocella</taxon>
    </lineage>
</organism>
<feature type="region of interest" description="Disordered" evidence="1">
    <location>
        <begin position="20"/>
        <end position="63"/>
    </location>
</feature>
<evidence type="ECO:0000313" key="3">
    <source>
        <dbReference type="EMBL" id="SEG23295.1"/>
    </source>
</evidence>
<evidence type="ECO:0000313" key="4">
    <source>
        <dbReference type="Proteomes" id="UP000236728"/>
    </source>
</evidence>
<gene>
    <name evidence="3" type="ORF">SAMN05421819_2307</name>
</gene>
<evidence type="ECO:0000256" key="1">
    <source>
        <dbReference type="SAM" id="MobiDB-lite"/>
    </source>
</evidence>
<dbReference type="AlphaFoldDB" id="A0A1H5YI62"/>
<dbReference type="OrthoDB" id="128078at2"/>
<feature type="compositionally biased region" description="Basic and acidic residues" evidence="1">
    <location>
        <begin position="41"/>
        <end position="58"/>
    </location>
</feature>
<keyword evidence="4" id="KW-1185">Reference proteome</keyword>
<keyword evidence="2" id="KW-0732">Signal</keyword>
<feature type="signal peptide" evidence="2">
    <location>
        <begin position="1"/>
        <end position="23"/>
    </location>
</feature>
<name>A0A1H5YI62_9BACT</name>
<dbReference type="EMBL" id="FNVA01000003">
    <property type="protein sequence ID" value="SEG23295.1"/>
    <property type="molecule type" value="Genomic_DNA"/>
</dbReference>
<proteinExistence type="predicted"/>
<feature type="chain" id="PRO_5009290553" evidence="2">
    <location>
        <begin position="24"/>
        <end position="632"/>
    </location>
</feature>
<dbReference type="RefSeq" id="WP_146072118.1">
    <property type="nucleotide sequence ID" value="NZ_FNVA01000003.1"/>
</dbReference>
<evidence type="ECO:0000256" key="2">
    <source>
        <dbReference type="SAM" id="SignalP"/>
    </source>
</evidence>
<dbReference type="Proteomes" id="UP000236728">
    <property type="component" value="Unassembled WGS sequence"/>
</dbReference>
<protein>
    <submittedName>
        <fullName evidence="3">Uncharacterized protein</fullName>
    </submittedName>
</protein>
<reference evidence="3 4" key="1">
    <citation type="submission" date="2016-10" db="EMBL/GenBank/DDBJ databases">
        <authorList>
            <person name="de Groot N.N."/>
        </authorList>
    </citation>
    <scope>NUCLEOTIDE SEQUENCE [LARGE SCALE GENOMIC DNA]</scope>
    <source>
        <strain evidence="3 4">DSM 22489</strain>
    </source>
</reference>
<sequence length="632" mass="67633">MNSKHVITAVLASAVMFTAQAKASDEGADPAPQQHKKSQKAKKESAEQTELRELREQMKQQQSEIEELKGMLSGKSQQAQSAQQAASDAQAQAAQAAAAAQQASQAATDASAKAEAATTAATAATAKTADLQEQVVGNQAQVQQEIHEPGTIHYKGVEITPGGFVAAEGVYRQHSVNSDINTPLNSIPLPSASEGHTSELNFSGRQSRLSVLVQGDTGKFKLTGYYEMDWLGTGTSSNNNQSNSYVLRQRQIWGKVETPGGFGMSGGQMWSLVTEDRKGTDNRTEIQPQTIDPQYTVGYSWTRQPGFRVQKRFGNYNTGAFTMALAEEQAQITSFTANGTNPTDYFFGGIGQNGGLYNAAGNIGAGNTAGTAGITTYANNVVPDTIVKFAYDVPTFHIEVGGLARWFRDYYLPVTTTYTTPGTPIYTYGTIYQNHTSTGGGVFGAARVYLGKITEVGVQAMAGAGVGRYGSAQLADVTLRPDETLEPVRNYHGLFSLENHLNPHWDVFAYYGGEYAQRTVYTTPAGNLIGYGPANLSNAGCYNLPAAVSTGSGGGGSISASTCGSPTRYIQEAMGGFTWKPINSPKYGRLQYSATYSYIQRNLWSGVGSATTPSGPRATEPMVHVQMRYYIP</sequence>